<sequence>MAVSEPLGISVRLQQGQRFALQLEGPVRIVAPVAAHEVLKATGEQQGIAQGAREGRGFLAQGSITERNSVLRTPREAVQRLHDEGRCGQCAREVQSLASQALLVVPLSIAVVRLREQQQQLHPFRAALDTPVRPRRSASAEARRRHASLRVQPRLDRVPSQHGGRRRFFQRVVRPAMQLP</sequence>
<name>A0A318S2U3_9DEIO</name>
<dbReference type="Proteomes" id="UP000248326">
    <property type="component" value="Unassembled WGS sequence"/>
</dbReference>
<organism evidence="1 2">
    <name type="scientific">Deinococcus yavapaiensis KR-236</name>
    <dbReference type="NCBI Taxonomy" id="694435"/>
    <lineage>
        <taxon>Bacteria</taxon>
        <taxon>Thermotogati</taxon>
        <taxon>Deinococcota</taxon>
        <taxon>Deinococci</taxon>
        <taxon>Deinococcales</taxon>
        <taxon>Deinococcaceae</taxon>
        <taxon>Deinococcus</taxon>
    </lineage>
</organism>
<accession>A0A318S2U3</accession>
<protein>
    <submittedName>
        <fullName evidence="1">Uncharacterized protein</fullName>
    </submittedName>
</protein>
<evidence type="ECO:0000313" key="2">
    <source>
        <dbReference type="Proteomes" id="UP000248326"/>
    </source>
</evidence>
<comment type="caution">
    <text evidence="1">The sequence shown here is derived from an EMBL/GenBank/DDBJ whole genome shotgun (WGS) entry which is preliminary data.</text>
</comment>
<keyword evidence="2" id="KW-1185">Reference proteome</keyword>
<evidence type="ECO:0000313" key="1">
    <source>
        <dbReference type="EMBL" id="PYE50407.1"/>
    </source>
</evidence>
<dbReference type="EMBL" id="QJSX01000018">
    <property type="protein sequence ID" value="PYE50407.1"/>
    <property type="molecule type" value="Genomic_DNA"/>
</dbReference>
<dbReference type="AlphaFoldDB" id="A0A318S2U3"/>
<reference evidence="1 2" key="1">
    <citation type="submission" date="2018-06" db="EMBL/GenBank/DDBJ databases">
        <title>Genomic Encyclopedia of Type Strains, Phase IV (KMG-IV): sequencing the most valuable type-strain genomes for metagenomic binning, comparative biology and taxonomic classification.</title>
        <authorList>
            <person name="Goeker M."/>
        </authorList>
    </citation>
    <scope>NUCLEOTIDE SEQUENCE [LARGE SCALE GENOMIC DNA]</scope>
    <source>
        <strain evidence="1 2">DSM 18048</strain>
    </source>
</reference>
<gene>
    <name evidence="1" type="ORF">DES52_11824</name>
</gene>
<proteinExistence type="predicted"/>